<feature type="compositionally biased region" description="Low complexity" evidence="1">
    <location>
        <begin position="17"/>
        <end position="55"/>
    </location>
</feature>
<keyword evidence="4" id="KW-1185">Reference proteome</keyword>
<feature type="region of interest" description="Disordered" evidence="1">
    <location>
        <begin position="16"/>
        <end position="55"/>
    </location>
</feature>
<proteinExistence type="predicted"/>
<dbReference type="Proteomes" id="UP000324897">
    <property type="component" value="Chromosome 7"/>
</dbReference>
<dbReference type="Pfam" id="PF08387">
    <property type="entry name" value="FBD"/>
    <property type="match status" value="1"/>
</dbReference>
<feature type="domain" description="FBD" evidence="2">
    <location>
        <begin position="666"/>
        <end position="700"/>
    </location>
</feature>
<feature type="region of interest" description="Disordered" evidence="1">
    <location>
        <begin position="359"/>
        <end position="394"/>
    </location>
</feature>
<evidence type="ECO:0000313" key="4">
    <source>
        <dbReference type="Proteomes" id="UP000324897"/>
    </source>
</evidence>
<sequence>MCSSTSSPVSAALVKLGAPASSPGDGAASGRAFPSRRSTAPSRSTPSSRWSLRSPTRPSLNLLDISVDNPYLPPGVGPEDGTSLLRAAGRLAPKNLTVKFYGYVTPRGDDAIVLPCYDRTVSLTLYLPGTLHFAPPPAGEGEFTSLKELDLTSWEIEPGALLPMCPSLRSLWFRAIDEITFIDVTVHSPSLEKLLVDLEVESSYNSNYISHIDIVAPQLKKEWISIPREPETHFSASFYGPLDESMHADRSFAPEIAQLPFSQFSVLDLVIAVELHAFGPLMLQLLQIQPVKTLPGDRAVASSCGIGSLPGGGQWQLPASRRTGCSSLERRKIASAAPRMCSSTSSPVSAALVKLGAPASSPGDGAASGRAFPSRRSTAPSRSTPSSRWSLRSPTRPSLNLLDISVDNPYLPPGVGPEDGTSLLRAAGRLAPKNLTVKFYGYVTPRGDDAIVLPCYDRTVSLTLYLPGTLHFAPPPAGEGEFTSLKELDLTSWEIEPGALLPMCPSLRSLWFRAIDEITFIDVTVHSPSLEKLLVDLEVESSYNSNYISHIDIVAPQLKKEWISIPREPETHFSASFYGQLDESMHADRSFAQEIAQLPFSQFSVLDLVIAVELHAFGPLMLQLLQIQPVKTLYVLLVRFGTIVSCPMDCPCERHTNWRDANISLTELEVITLHGFTGEDDEVDFLKALFRSATALKSMTVNVHRAGLEILGAQDET</sequence>
<protein>
    <recommendedName>
        <fullName evidence="2">FBD domain-containing protein</fullName>
    </recommendedName>
</protein>
<name>A0A5J9U5L0_9POAL</name>
<dbReference type="EMBL" id="RWGY01000029">
    <property type="protein sequence ID" value="TVU19002.1"/>
    <property type="molecule type" value="Genomic_DNA"/>
</dbReference>
<dbReference type="PANTHER" id="PTHR34709:SF75">
    <property type="entry name" value="FBD DOMAIN-CONTAINING PROTEIN"/>
    <property type="match status" value="1"/>
</dbReference>
<evidence type="ECO:0000259" key="2">
    <source>
        <dbReference type="Pfam" id="PF08387"/>
    </source>
</evidence>
<evidence type="ECO:0000313" key="3">
    <source>
        <dbReference type="EMBL" id="TVU19002.1"/>
    </source>
</evidence>
<dbReference type="InterPro" id="IPR006566">
    <property type="entry name" value="FBD"/>
</dbReference>
<comment type="caution">
    <text evidence="3">The sequence shown here is derived from an EMBL/GenBank/DDBJ whole genome shotgun (WGS) entry which is preliminary data.</text>
</comment>
<accession>A0A5J9U5L0</accession>
<dbReference type="AlphaFoldDB" id="A0A5J9U5L0"/>
<dbReference type="Gramene" id="TVU19002">
    <property type="protein sequence ID" value="TVU19002"/>
    <property type="gene ID" value="EJB05_35125"/>
</dbReference>
<dbReference type="SUPFAM" id="SSF52058">
    <property type="entry name" value="L domain-like"/>
    <property type="match status" value="1"/>
</dbReference>
<organism evidence="3 4">
    <name type="scientific">Eragrostis curvula</name>
    <name type="common">weeping love grass</name>
    <dbReference type="NCBI Taxonomy" id="38414"/>
    <lineage>
        <taxon>Eukaryota</taxon>
        <taxon>Viridiplantae</taxon>
        <taxon>Streptophyta</taxon>
        <taxon>Embryophyta</taxon>
        <taxon>Tracheophyta</taxon>
        <taxon>Spermatophyta</taxon>
        <taxon>Magnoliopsida</taxon>
        <taxon>Liliopsida</taxon>
        <taxon>Poales</taxon>
        <taxon>Poaceae</taxon>
        <taxon>PACMAD clade</taxon>
        <taxon>Chloridoideae</taxon>
        <taxon>Eragrostideae</taxon>
        <taxon>Eragrostidinae</taxon>
        <taxon>Eragrostis</taxon>
    </lineage>
</organism>
<dbReference type="InterPro" id="IPR055312">
    <property type="entry name" value="FBL15-like"/>
</dbReference>
<feature type="non-terminal residue" evidence="3">
    <location>
        <position position="1"/>
    </location>
</feature>
<gene>
    <name evidence="3" type="ORF">EJB05_35125</name>
</gene>
<evidence type="ECO:0000256" key="1">
    <source>
        <dbReference type="SAM" id="MobiDB-lite"/>
    </source>
</evidence>
<dbReference type="PANTHER" id="PTHR34709">
    <property type="entry name" value="OS10G0396666 PROTEIN"/>
    <property type="match status" value="1"/>
</dbReference>
<reference evidence="3 4" key="1">
    <citation type="journal article" date="2019" name="Sci. Rep.">
        <title>A high-quality genome of Eragrostis curvula grass provides insights into Poaceae evolution and supports new strategies to enhance forage quality.</title>
        <authorList>
            <person name="Carballo J."/>
            <person name="Santos B.A.C.M."/>
            <person name="Zappacosta D."/>
            <person name="Garbus I."/>
            <person name="Selva J.P."/>
            <person name="Gallo C.A."/>
            <person name="Diaz A."/>
            <person name="Albertini E."/>
            <person name="Caccamo M."/>
            <person name="Echenique V."/>
        </authorList>
    </citation>
    <scope>NUCLEOTIDE SEQUENCE [LARGE SCALE GENOMIC DNA]</scope>
    <source>
        <strain evidence="4">cv. Victoria</strain>
        <tissue evidence="3">Leaf</tissue>
    </source>
</reference>